<dbReference type="EMBL" id="NGAF01000003">
    <property type="protein sequence ID" value="OXR45691.1"/>
    <property type="molecule type" value="Genomic_DNA"/>
</dbReference>
<dbReference type="Gene3D" id="3.90.226.10">
    <property type="entry name" value="2-enoyl-CoA Hydratase, Chain A, domain 1"/>
    <property type="match status" value="1"/>
</dbReference>
<gene>
    <name evidence="1" type="primary">dpgD_1</name>
    <name evidence="1" type="ORF">B7C42_01983</name>
</gene>
<dbReference type="PANTHER" id="PTHR43459:SF3">
    <property type="entry name" value="ENOYL-COA HYDRATASE ECHA15 (ENOYL HYDRASE) (UNSATURATED ACYL-COA HYDRATASE) (CROTONASE)-RELATED"/>
    <property type="match status" value="1"/>
</dbReference>
<name>A0A231HA18_9NOCA</name>
<proteinExistence type="predicted"/>
<dbReference type="EC" id="4.2.1.17" evidence="1"/>
<evidence type="ECO:0000313" key="2">
    <source>
        <dbReference type="Proteomes" id="UP000215506"/>
    </source>
</evidence>
<accession>A0A231HA18</accession>
<dbReference type="PANTHER" id="PTHR43459">
    <property type="entry name" value="ENOYL-COA HYDRATASE"/>
    <property type="match status" value="1"/>
</dbReference>
<protein>
    <submittedName>
        <fullName evidence="1">Enoyl-CoA-hydratase</fullName>
        <ecNumber evidence="1">4.2.1.17</ecNumber>
    </submittedName>
</protein>
<dbReference type="AlphaFoldDB" id="A0A231HA18"/>
<dbReference type="CDD" id="cd06558">
    <property type="entry name" value="crotonase-like"/>
    <property type="match status" value="1"/>
</dbReference>
<organism evidence="1 2">
    <name type="scientific">Nocardia cerradoensis</name>
    <dbReference type="NCBI Taxonomy" id="85688"/>
    <lineage>
        <taxon>Bacteria</taxon>
        <taxon>Bacillati</taxon>
        <taxon>Actinomycetota</taxon>
        <taxon>Actinomycetes</taxon>
        <taxon>Mycobacteriales</taxon>
        <taxon>Nocardiaceae</taxon>
        <taxon>Nocardia</taxon>
    </lineage>
</organism>
<dbReference type="GO" id="GO:0004300">
    <property type="term" value="F:enoyl-CoA hydratase activity"/>
    <property type="evidence" value="ECO:0007669"/>
    <property type="project" value="UniProtKB-EC"/>
</dbReference>
<dbReference type="InterPro" id="IPR001753">
    <property type="entry name" value="Enoyl-CoA_hydra/iso"/>
</dbReference>
<comment type="caution">
    <text evidence="1">The sequence shown here is derived from an EMBL/GenBank/DDBJ whole genome shotgun (WGS) entry which is preliminary data.</text>
</comment>
<dbReference type="Pfam" id="PF00378">
    <property type="entry name" value="ECH_1"/>
    <property type="match status" value="1"/>
</dbReference>
<keyword evidence="1" id="KW-0456">Lyase</keyword>
<evidence type="ECO:0000313" key="1">
    <source>
        <dbReference type="EMBL" id="OXR45691.1"/>
    </source>
</evidence>
<keyword evidence="2" id="KW-1185">Reference proteome</keyword>
<sequence>MYDLPAEVDVRAEGPIRIITLNRPDALNAVDDALHTGLARLWPRLGEDREARVAVLTGAGRAFSAGGDFAYLGELSRDAELRAKTIAHGRDIVLGMARCRVPIVAAVNGPAVGLGCSLVALSDIVYIAEQAYLADPHVQVGLVAADGGPLTWPLHTSLLLAKEYALTGDRIPAERAREMGLVNHVVADPVAEARACAERILRLPRQAVESTKRILNLQLERAVLATLDFALTAEDLTFQSEDLRANLARLSAPKNGATK</sequence>
<dbReference type="InterPro" id="IPR029045">
    <property type="entry name" value="ClpP/crotonase-like_dom_sf"/>
</dbReference>
<dbReference type="SUPFAM" id="SSF52096">
    <property type="entry name" value="ClpP/crotonase"/>
    <property type="match status" value="1"/>
</dbReference>
<dbReference type="RefSeq" id="WP_094025030.1">
    <property type="nucleotide sequence ID" value="NZ_NGAF01000003.1"/>
</dbReference>
<reference evidence="1 2" key="1">
    <citation type="submission" date="2017-07" db="EMBL/GenBank/DDBJ databases">
        <title>First draft Genome Sequence of Nocardia cerradoensis isolated from human infection.</title>
        <authorList>
            <person name="Carrasco G."/>
        </authorList>
    </citation>
    <scope>NUCLEOTIDE SEQUENCE [LARGE SCALE GENOMIC DNA]</scope>
    <source>
        <strain evidence="1 2">CNM20130759</strain>
    </source>
</reference>
<dbReference type="Proteomes" id="UP000215506">
    <property type="component" value="Unassembled WGS sequence"/>
</dbReference>